<keyword evidence="3" id="KW-1185">Reference proteome</keyword>
<name>A0A975YMA6_9VIBR</name>
<dbReference type="PANTHER" id="PTHR34988">
    <property type="entry name" value="PROTEIN, PUTATIVE-RELATED"/>
    <property type="match status" value="1"/>
</dbReference>
<dbReference type="RefSeq" id="WP_218562114.1">
    <property type="nucleotide sequence ID" value="NZ_CP076642.1"/>
</dbReference>
<evidence type="ECO:0000313" key="2">
    <source>
        <dbReference type="EMBL" id="QXO16517.1"/>
    </source>
</evidence>
<dbReference type="KEGG" id="vos:KNV97_02010"/>
<dbReference type="CDD" id="cd11378">
    <property type="entry name" value="DUF296"/>
    <property type="match status" value="1"/>
</dbReference>
<organism evidence="2 3">
    <name type="scientific">Vibrio ostreae</name>
    <dbReference type="NCBI Taxonomy" id="2841925"/>
    <lineage>
        <taxon>Bacteria</taxon>
        <taxon>Pseudomonadati</taxon>
        <taxon>Pseudomonadota</taxon>
        <taxon>Gammaproteobacteria</taxon>
        <taxon>Vibrionales</taxon>
        <taxon>Vibrionaceae</taxon>
        <taxon>Vibrio</taxon>
    </lineage>
</organism>
<gene>
    <name evidence="2" type="ORF">KNV97_02010</name>
</gene>
<dbReference type="InterPro" id="IPR005175">
    <property type="entry name" value="PPC_dom"/>
</dbReference>
<dbReference type="PROSITE" id="PS51742">
    <property type="entry name" value="PPC"/>
    <property type="match status" value="1"/>
</dbReference>
<evidence type="ECO:0000259" key="1">
    <source>
        <dbReference type="PROSITE" id="PS51742"/>
    </source>
</evidence>
<reference evidence="2" key="1">
    <citation type="submission" date="2021-06" db="EMBL/GenBank/DDBJ databases">
        <title>Vibrio nov. sp., novel gut bacterium isolated from Yellow Sea oyster.</title>
        <authorList>
            <person name="Muhammad N."/>
            <person name="Nguyen T.H."/>
            <person name="Lee Y.-J."/>
            <person name="Ko J."/>
            <person name="Kim S.-G."/>
        </authorList>
    </citation>
    <scope>NUCLEOTIDE SEQUENCE</scope>
    <source>
        <strain evidence="2">OG9-811</strain>
    </source>
</reference>
<accession>A0A975YMA6</accession>
<dbReference type="AlphaFoldDB" id="A0A975YMA6"/>
<feature type="domain" description="PPC" evidence="1">
    <location>
        <begin position="1"/>
        <end position="130"/>
    </location>
</feature>
<dbReference type="PANTHER" id="PTHR34988:SF1">
    <property type="entry name" value="DNA-BINDING PROTEIN"/>
    <property type="match status" value="1"/>
</dbReference>
<sequence>MINVIATRLTRGADLKQSILALIRQNQVQAGSVASCAGCLSTLNIRLADSHSTLSIEAPFEIVSLMGTLTHAHLHLHIAVADAKGKVWGGHLLDGNIVNTTAELIIHHYPTLQFERQFDSDTGYSELTVHESAQTESS</sequence>
<evidence type="ECO:0000313" key="3">
    <source>
        <dbReference type="Proteomes" id="UP000694232"/>
    </source>
</evidence>
<proteinExistence type="predicted"/>
<dbReference type="Proteomes" id="UP000694232">
    <property type="component" value="Chromosome 2"/>
</dbReference>
<dbReference type="EMBL" id="CP076642">
    <property type="protein sequence ID" value="QXO16517.1"/>
    <property type="molecule type" value="Genomic_DNA"/>
</dbReference>
<protein>
    <submittedName>
        <fullName evidence="2">DUF296 domain-containing protein</fullName>
    </submittedName>
</protein>
<dbReference type="Pfam" id="PF03479">
    <property type="entry name" value="PCC"/>
    <property type="match status" value="1"/>
</dbReference>